<dbReference type="OrthoDB" id="5420247at2759"/>
<feature type="region of interest" description="Disordered" evidence="1">
    <location>
        <begin position="228"/>
        <end position="393"/>
    </location>
</feature>
<evidence type="ECO:0000256" key="2">
    <source>
        <dbReference type="SAM" id="Phobius"/>
    </source>
</evidence>
<name>A0A0G2E5Z0_PHACM</name>
<feature type="region of interest" description="Disordered" evidence="1">
    <location>
        <begin position="181"/>
        <end position="200"/>
    </location>
</feature>
<evidence type="ECO:0000256" key="1">
    <source>
        <dbReference type="SAM" id="MobiDB-lite"/>
    </source>
</evidence>
<feature type="compositionally biased region" description="Polar residues" evidence="1">
    <location>
        <begin position="181"/>
        <end position="193"/>
    </location>
</feature>
<dbReference type="PANTHER" id="PTHR42029">
    <property type="entry name" value="AN04G07800"/>
    <property type="match status" value="1"/>
</dbReference>
<keyword evidence="2" id="KW-0472">Membrane</keyword>
<feature type="compositionally biased region" description="Polar residues" evidence="1">
    <location>
        <begin position="347"/>
        <end position="379"/>
    </location>
</feature>
<gene>
    <name evidence="3" type="ORF">UCRPC4_g04953</name>
</gene>
<keyword evidence="2" id="KW-0812">Transmembrane</keyword>
<evidence type="ECO:0000313" key="4">
    <source>
        <dbReference type="Proteomes" id="UP000053317"/>
    </source>
</evidence>
<dbReference type="Proteomes" id="UP000053317">
    <property type="component" value="Unassembled WGS sequence"/>
</dbReference>
<dbReference type="PANTHER" id="PTHR42029:SF3">
    <property type="entry name" value="AN04G07800"/>
    <property type="match status" value="1"/>
</dbReference>
<feature type="compositionally biased region" description="Basic and acidic residues" evidence="1">
    <location>
        <begin position="303"/>
        <end position="317"/>
    </location>
</feature>
<feature type="compositionally biased region" description="Polar residues" evidence="1">
    <location>
        <begin position="257"/>
        <end position="281"/>
    </location>
</feature>
<dbReference type="AlphaFoldDB" id="A0A0G2E5Z0"/>
<evidence type="ECO:0000313" key="3">
    <source>
        <dbReference type="EMBL" id="KKY18417.1"/>
    </source>
</evidence>
<protein>
    <submittedName>
        <fullName evidence="3">Uncharacterized protein</fullName>
    </submittedName>
</protein>
<keyword evidence="4" id="KW-1185">Reference proteome</keyword>
<reference evidence="3 4" key="1">
    <citation type="submission" date="2015-05" db="EMBL/GenBank/DDBJ databases">
        <title>Distinctive expansion of gene families associated with plant cell wall degradation and secondary metabolism in the genomes of grapevine trunk pathogens.</title>
        <authorList>
            <person name="Lawrence D.P."/>
            <person name="Travadon R."/>
            <person name="Rolshausen P.E."/>
            <person name="Baumgartner K."/>
        </authorList>
    </citation>
    <scope>NUCLEOTIDE SEQUENCE [LARGE SCALE GENOMIC DNA]</scope>
    <source>
        <strain evidence="3">UCRPC4</strain>
    </source>
</reference>
<reference evidence="3 4" key="2">
    <citation type="submission" date="2015-05" db="EMBL/GenBank/DDBJ databases">
        <authorList>
            <person name="Morales-Cruz A."/>
            <person name="Amrine K.C."/>
            <person name="Cantu D."/>
        </authorList>
    </citation>
    <scope>NUCLEOTIDE SEQUENCE [LARGE SCALE GENOMIC DNA]</scope>
    <source>
        <strain evidence="3">UCRPC4</strain>
    </source>
</reference>
<feature type="transmembrane region" description="Helical" evidence="2">
    <location>
        <begin position="46"/>
        <end position="69"/>
    </location>
</feature>
<proteinExistence type="predicted"/>
<sequence>MYIKVRPYEPLFRDPWWIYTTLKLTLVVRNVYDIPFGLLFRRSPRFGMMLVSMAISVAFIVVDVVSSIVPNFSSTIGINPYWKFALIFKCFCDTIILDDFKTALEKLRAGLMESVGTVRFDDGEDAGLGRQRRGGIDRGGLQRNFSVSVSPTATREGKQKSWRSRFGSISAAQGESYHIESASNVPSQSSHFSNESDMKDGLEMEQNGRINRADFARETVGKVGTKLSHLPGLSAFGSPRKQSTTTATTAPLEKQTTRSPTILSGSTLDNTSTFRKSQTRSIPDPYQIPTDEELEADPTGQKTFEERRRREILRDESCSLPITSHPHPGVPWGDFEEEELGQHNEPWGQNQAAPSVAATQTKGRSVEASRSISRQNKSGSPPEEEKISSIDAL</sequence>
<comment type="caution">
    <text evidence="3">The sequence shown here is derived from an EMBL/GenBank/DDBJ whole genome shotgun (WGS) entry which is preliminary data.</text>
</comment>
<organism evidence="3 4">
    <name type="scientific">Phaeomoniella chlamydospora</name>
    <name type="common">Phaeoacremonium chlamydosporum</name>
    <dbReference type="NCBI Taxonomy" id="158046"/>
    <lineage>
        <taxon>Eukaryota</taxon>
        <taxon>Fungi</taxon>
        <taxon>Dikarya</taxon>
        <taxon>Ascomycota</taxon>
        <taxon>Pezizomycotina</taxon>
        <taxon>Eurotiomycetes</taxon>
        <taxon>Chaetothyriomycetidae</taxon>
        <taxon>Phaeomoniellales</taxon>
        <taxon>Phaeomoniellaceae</taxon>
        <taxon>Phaeomoniella</taxon>
    </lineage>
</organism>
<feature type="compositionally biased region" description="Polar residues" evidence="1">
    <location>
        <begin position="240"/>
        <end position="249"/>
    </location>
</feature>
<dbReference type="EMBL" id="LCWF01000122">
    <property type="protein sequence ID" value="KKY18417.1"/>
    <property type="molecule type" value="Genomic_DNA"/>
</dbReference>
<feature type="compositionally biased region" description="Basic and acidic residues" evidence="1">
    <location>
        <begin position="383"/>
        <end position="393"/>
    </location>
</feature>
<keyword evidence="2" id="KW-1133">Transmembrane helix</keyword>
<accession>A0A0G2E5Z0</accession>